<dbReference type="Pfam" id="PF01535">
    <property type="entry name" value="PPR"/>
    <property type="match status" value="1"/>
</dbReference>
<comment type="caution">
    <text evidence="2">The sequence shown here is derived from an EMBL/GenBank/DDBJ whole genome shotgun (WGS) entry which is preliminary data.</text>
</comment>
<feature type="region of interest" description="Disordered" evidence="1">
    <location>
        <begin position="820"/>
        <end position="845"/>
    </location>
</feature>
<reference evidence="2" key="1">
    <citation type="submission" date="2016-04" db="EMBL/GenBank/DDBJ databases">
        <authorList>
            <person name="Nguyen H.D."/>
            <person name="Samba Siva P."/>
            <person name="Cullis J."/>
            <person name="Levesque C.A."/>
            <person name="Hambleton S."/>
        </authorList>
    </citation>
    <scope>NUCLEOTIDE SEQUENCE</scope>
    <source>
        <strain evidence="2">DAOMC 236426</strain>
    </source>
</reference>
<name>A0A8X7MP74_9BASI</name>
<dbReference type="InterPro" id="IPR002885">
    <property type="entry name" value="PPR_rpt"/>
</dbReference>
<feature type="compositionally biased region" description="Pro residues" evidence="1">
    <location>
        <begin position="830"/>
        <end position="840"/>
    </location>
</feature>
<dbReference type="EMBL" id="LWDE02000978">
    <property type="protein sequence ID" value="KAE8243048.1"/>
    <property type="molecule type" value="Genomic_DNA"/>
</dbReference>
<protein>
    <submittedName>
        <fullName evidence="2">Uncharacterized protein</fullName>
    </submittedName>
</protein>
<dbReference type="AlphaFoldDB" id="A0A8X7MP74"/>
<dbReference type="Proteomes" id="UP000077684">
    <property type="component" value="Unassembled WGS sequence"/>
</dbReference>
<dbReference type="InterPro" id="IPR011990">
    <property type="entry name" value="TPR-like_helical_dom_sf"/>
</dbReference>
<feature type="region of interest" description="Disordered" evidence="1">
    <location>
        <begin position="779"/>
        <end position="800"/>
    </location>
</feature>
<organism evidence="2 3">
    <name type="scientific">Tilletia controversa</name>
    <name type="common">dwarf bunt fungus</name>
    <dbReference type="NCBI Taxonomy" id="13291"/>
    <lineage>
        <taxon>Eukaryota</taxon>
        <taxon>Fungi</taxon>
        <taxon>Dikarya</taxon>
        <taxon>Basidiomycota</taxon>
        <taxon>Ustilaginomycotina</taxon>
        <taxon>Exobasidiomycetes</taxon>
        <taxon>Tilletiales</taxon>
        <taxon>Tilletiaceae</taxon>
        <taxon>Tilletia</taxon>
    </lineage>
</organism>
<evidence type="ECO:0000256" key="1">
    <source>
        <dbReference type="SAM" id="MobiDB-lite"/>
    </source>
</evidence>
<dbReference type="Gene3D" id="1.25.40.10">
    <property type="entry name" value="Tetratricopeptide repeat domain"/>
    <property type="match status" value="1"/>
</dbReference>
<sequence>MLGSTAGIRSGSSGSTRTKIAHPLAHVQSEADVLAVFHSINVQLQHPPETLPPQSAWIIAFQTLLEEDDPTRHHTSTPSTPFTELIRSELESSKRKDSFEYDIGRIYEARSLYNTYLRRLELARFNSVSLEPEEDDLGPALALPLLRAYTHSFVPDIPRAFGLYADLLERGSFAHGRARSGAGGEVYALLIGLCVRNHLFARALRLVRDMTLFGIDQLFHSGSLAALTLDHGPNPTGSDILARTAEEAPLFLTRRNRVDLLNVLMRSATSYAEAYAIYWRLRRMWAGAQAEALAQRLRDRTGEQRERAGSGGILYWARRIASRSDPYEYLGDGVDEGGGVDCGRGALTYWSLPYSAGDEESAAAAVAARESVLLTEDELLAEDAHAYNFQSSRFSLGSILGRLQTRSSKEEAILTIYASQEERMARLNAAPFPLNGWRHILSTFPNLQCGWVEVRQSASTSSAMDTRRTFANRVPRRVRDNGPVGKVERVWIPAPPELVISIFWDMLQSGASPPPPVYTNLLHYYTKLVKSSRQSVFSASSDASHDTPSDAELASIQDHQRRLIASEAITSLHKLIHLDINLEPDLPLINALMNAYGHLGQIHDVLPIWQSLVNLSGGAKVSLSSAGAGGEGQGRVTNRMDGQSVAIVLDACGFAASLPLSRARSVVSWVRHRDRLATSFVLKGKSAASSSSSPGVGGSRPRPPEFLMSKGAWDAWLECLCRRGHVREAFEVFTQEMVPTLETQRRTFHYKNRGDGDQARPDAKTVGTLLRFAARERDEVGVHKGPPADAPSRRADERRVRPETGVRVGVGMVGSTFLRMSPTERDDAPRPPSVAPSMPPPRRRNTSVWAELRTWVQQEMPELWHSVKNIGTDTIIKRGGSTRSRNVSG</sequence>
<evidence type="ECO:0000313" key="2">
    <source>
        <dbReference type="EMBL" id="KAE8243048.1"/>
    </source>
</evidence>
<gene>
    <name evidence="2" type="ORF">A4X06_0g6586</name>
</gene>
<keyword evidence="3" id="KW-1185">Reference proteome</keyword>
<proteinExistence type="predicted"/>
<evidence type="ECO:0000313" key="3">
    <source>
        <dbReference type="Proteomes" id="UP000077684"/>
    </source>
</evidence>
<dbReference type="NCBIfam" id="TIGR00756">
    <property type="entry name" value="PPR"/>
    <property type="match status" value="1"/>
</dbReference>
<feature type="compositionally biased region" description="Basic and acidic residues" evidence="1">
    <location>
        <begin position="791"/>
        <end position="800"/>
    </location>
</feature>
<accession>A0A8X7MP74</accession>
<reference evidence="2" key="2">
    <citation type="journal article" date="2019" name="IMA Fungus">
        <title>Genome sequencing and comparison of five Tilletia species to identify candidate genes for the detection of regulated species infecting wheat.</title>
        <authorList>
            <person name="Nguyen H.D.T."/>
            <person name="Sultana T."/>
            <person name="Kesanakurti P."/>
            <person name="Hambleton S."/>
        </authorList>
    </citation>
    <scope>NUCLEOTIDE SEQUENCE</scope>
    <source>
        <strain evidence="2">DAOMC 236426</strain>
    </source>
</reference>